<dbReference type="GO" id="GO:0000160">
    <property type="term" value="P:phosphorelay signal transduction system"/>
    <property type="evidence" value="ECO:0007669"/>
    <property type="project" value="InterPro"/>
</dbReference>
<accession>A0A6B9FB58</accession>
<dbReference type="Proteomes" id="UP000012488">
    <property type="component" value="Chromosome"/>
</dbReference>
<dbReference type="OrthoDB" id="582170at2"/>
<dbReference type="Gene3D" id="3.40.50.2300">
    <property type="match status" value="1"/>
</dbReference>
<evidence type="ECO:0000313" key="3">
    <source>
        <dbReference type="EMBL" id="QGY00923.1"/>
    </source>
</evidence>
<gene>
    <name evidence="3" type="ORF">MMSR116_02640</name>
</gene>
<sequence length="131" mass="14210">MMGTSSHDPDALPGRKVLLVEDDYFIADEMRRMLSRDGAEILGPVASIDKALALIEAGSEIDAAVLDINLRDVTVFPVADALTARGVPFIFATGYDSAVIPARYAHIQHCEKPLQMDTLTRVLSAEVSKHC</sequence>
<reference evidence="3 4" key="1">
    <citation type="journal article" date="2012" name="Genet. Mol. Biol.">
        <title>Analysis of 16S rRNA and mxaF genes revealing insights into Methylobacterium niche-specific plant association.</title>
        <authorList>
            <person name="Dourado M.N."/>
            <person name="Andreote F.D."/>
            <person name="Dini-Andreote F."/>
            <person name="Conti R."/>
            <person name="Araujo J.M."/>
            <person name="Araujo W.L."/>
        </authorList>
    </citation>
    <scope>NUCLEOTIDE SEQUENCE [LARGE SCALE GENOMIC DNA]</scope>
    <source>
        <strain evidence="3 4">SR1.6/6</strain>
    </source>
</reference>
<reference evidence="3 4" key="2">
    <citation type="journal article" date="2013" name="Genome Announc.">
        <title>Draft Genome Sequence of Methylobacterium mesophilicum Strain SR1.6/6, Isolated from Citrus sinensis.</title>
        <authorList>
            <person name="Marinho Almeida D."/>
            <person name="Dini-Andreote F."/>
            <person name="Camargo Neves A.A."/>
            <person name="Juca Ramos R.T."/>
            <person name="Andreote F.D."/>
            <person name="Carneiro A.R."/>
            <person name="Oliveira de Souza Lima A."/>
            <person name="Caracciolo Gomes de Sa P.H."/>
            <person name="Ribeiro Barbosa M.S."/>
            <person name="Araujo W.L."/>
            <person name="Silva A."/>
        </authorList>
    </citation>
    <scope>NUCLEOTIDE SEQUENCE [LARGE SCALE GENOMIC DNA]</scope>
    <source>
        <strain evidence="3 4">SR1.6/6</strain>
    </source>
</reference>
<organism evidence="3 4">
    <name type="scientific">Methylobacterium mesophilicum SR1.6/6</name>
    <dbReference type="NCBI Taxonomy" id="908290"/>
    <lineage>
        <taxon>Bacteria</taxon>
        <taxon>Pseudomonadati</taxon>
        <taxon>Pseudomonadota</taxon>
        <taxon>Alphaproteobacteria</taxon>
        <taxon>Hyphomicrobiales</taxon>
        <taxon>Methylobacteriaceae</taxon>
        <taxon>Methylobacterium</taxon>
    </lineage>
</organism>
<feature type="modified residue" description="4-aspartylphosphate" evidence="1">
    <location>
        <position position="67"/>
    </location>
</feature>
<dbReference type="EMBL" id="CP043538">
    <property type="protein sequence ID" value="QGY00923.1"/>
    <property type="molecule type" value="Genomic_DNA"/>
</dbReference>
<dbReference type="AlphaFoldDB" id="A0A6B9FB58"/>
<keyword evidence="1" id="KW-0597">Phosphoprotein</keyword>
<evidence type="ECO:0000259" key="2">
    <source>
        <dbReference type="PROSITE" id="PS50110"/>
    </source>
</evidence>
<dbReference type="SUPFAM" id="SSF52172">
    <property type="entry name" value="CheY-like"/>
    <property type="match status" value="1"/>
</dbReference>
<dbReference type="KEGG" id="mmes:MMSR116_02640"/>
<dbReference type="Pfam" id="PF00072">
    <property type="entry name" value="Response_reg"/>
    <property type="match status" value="1"/>
</dbReference>
<evidence type="ECO:0000256" key="1">
    <source>
        <dbReference type="PROSITE-ProRule" id="PRU00169"/>
    </source>
</evidence>
<dbReference type="InterPro" id="IPR011006">
    <property type="entry name" value="CheY-like_superfamily"/>
</dbReference>
<protein>
    <submittedName>
        <fullName evidence="3">Response regulator</fullName>
    </submittedName>
</protein>
<feature type="domain" description="Response regulatory" evidence="2">
    <location>
        <begin position="16"/>
        <end position="127"/>
    </location>
</feature>
<dbReference type="PROSITE" id="PS50110">
    <property type="entry name" value="RESPONSE_REGULATORY"/>
    <property type="match status" value="1"/>
</dbReference>
<dbReference type="SMART" id="SM00448">
    <property type="entry name" value="REC"/>
    <property type="match status" value="1"/>
</dbReference>
<proteinExistence type="predicted"/>
<dbReference type="InterPro" id="IPR001789">
    <property type="entry name" value="Sig_transdc_resp-reg_receiver"/>
</dbReference>
<name>A0A6B9FB58_9HYPH</name>
<evidence type="ECO:0000313" key="4">
    <source>
        <dbReference type="Proteomes" id="UP000012488"/>
    </source>
</evidence>